<feature type="region of interest" description="Disordered" evidence="1">
    <location>
        <begin position="40"/>
        <end position="95"/>
    </location>
</feature>
<keyword evidence="2" id="KW-1133">Transmembrane helix</keyword>
<keyword evidence="4" id="KW-1185">Reference proteome</keyword>
<evidence type="ECO:0000256" key="1">
    <source>
        <dbReference type="SAM" id="MobiDB-lite"/>
    </source>
</evidence>
<feature type="transmembrane region" description="Helical" evidence="2">
    <location>
        <begin position="16"/>
        <end position="36"/>
    </location>
</feature>
<evidence type="ECO:0000256" key="2">
    <source>
        <dbReference type="SAM" id="Phobius"/>
    </source>
</evidence>
<dbReference type="HOGENOM" id="CLU_2608286_0_0_1"/>
<dbReference type="EMBL" id="GL379786">
    <property type="protein sequence ID" value="EGT30013.1"/>
    <property type="molecule type" value="Genomic_DNA"/>
</dbReference>
<evidence type="ECO:0000313" key="4">
    <source>
        <dbReference type="Proteomes" id="UP000008068"/>
    </source>
</evidence>
<dbReference type="Proteomes" id="UP000008068">
    <property type="component" value="Unassembled WGS sequence"/>
</dbReference>
<name>G0M829_CAEBE</name>
<dbReference type="FunCoup" id="G0M829">
    <property type="interactions" value="371"/>
</dbReference>
<feature type="compositionally biased region" description="Basic residues" evidence="1">
    <location>
        <begin position="67"/>
        <end position="82"/>
    </location>
</feature>
<reference evidence="4" key="1">
    <citation type="submission" date="2011-07" db="EMBL/GenBank/DDBJ databases">
        <authorList>
            <consortium name="Caenorhabditis brenneri Sequencing and Analysis Consortium"/>
            <person name="Wilson R.K."/>
        </authorList>
    </citation>
    <scope>NUCLEOTIDE SEQUENCE [LARGE SCALE GENOMIC DNA]</scope>
    <source>
        <strain evidence="4">PB2801</strain>
    </source>
</reference>
<evidence type="ECO:0000313" key="3">
    <source>
        <dbReference type="EMBL" id="EGT30013.1"/>
    </source>
</evidence>
<proteinExistence type="predicted"/>
<feature type="compositionally biased region" description="Polar residues" evidence="1">
    <location>
        <begin position="86"/>
        <end position="95"/>
    </location>
</feature>
<keyword evidence="2" id="KW-0812">Transmembrane</keyword>
<organism evidence="4">
    <name type="scientific">Caenorhabditis brenneri</name>
    <name type="common">Nematode worm</name>
    <dbReference type="NCBI Taxonomy" id="135651"/>
    <lineage>
        <taxon>Eukaryota</taxon>
        <taxon>Metazoa</taxon>
        <taxon>Ecdysozoa</taxon>
        <taxon>Nematoda</taxon>
        <taxon>Chromadorea</taxon>
        <taxon>Rhabditida</taxon>
        <taxon>Rhabditina</taxon>
        <taxon>Rhabditomorpha</taxon>
        <taxon>Rhabditoidea</taxon>
        <taxon>Rhabditidae</taxon>
        <taxon>Peloderinae</taxon>
        <taxon>Caenorhabditis</taxon>
    </lineage>
</organism>
<keyword evidence="2" id="KW-0472">Membrane</keyword>
<accession>G0M829</accession>
<gene>
    <name evidence="3" type="ORF">CAEBREN_18270</name>
</gene>
<protein>
    <submittedName>
        <fullName evidence="3">Uncharacterized protein</fullName>
    </submittedName>
</protein>
<sequence>MISICNQENLFRLIAMFPWFLNYFLIVVFATMIRIYDRERAAEQDQEEDATQDSSEVGEDRPPRSNYPKRPRRLALRPHAARRGATLSTVRSPFQ</sequence>
<dbReference type="AlphaFoldDB" id="G0M829"/>
<dbReference type="InParanoid" id="G0M829"/>